<evidence type="ECO:0000313" key="3">
    <source>
        <dbReference type="Proteomes" id="UP000257109"/>
    </source>
</evidence>
<reference evidence="2" key="1">
    <citation type="submission" date="2018-05" db="EMBL/GenBank/DDBJ databases">
        <title>Draft genome of Mucuna pruriens seed.</title>
        <authorList>
            <person name="Nnadi N.E."/>
            <person name="Vos R."/>
            <person name="Hasami M.H."/>
            <person name="Devisetty U.K."/>
            <person name="Aguiy J.C."/>
        </authorList>
    </citation>
    <scope>NUCLEOTIDE SEQUENCE [LARGE SCALE GENOMIC DNA]</scope>
    <source>
        <strain evidence="2">JCA_2017</strain>
    </source>
</reference>
<name>A0A371IER5_MUCPR</name>
<organism evidence="2 3">
    <name type="scientific">Mucuna pruriens</name>
    <name type="common">Velvet bean</name>
    <name type="synonym">Dolichos pruriens</name>
    <dbReference type="NCBI Taxonomy" id="157652"/>
    <lineage>
        <taxon>Eukaryota</taxon>
        <taxon>Viridiplantae</taxon>
        <taxon>Streptophyta</taxon>
        <taxon>Embryophyta</taxon>
        <taxon>Tracheophyta</taxon>
        <taxon>Spermatophyta</taxon>
        <taxon>Magnoliopsida</taxon>
        <taxon>eudicotyledons</taxon>
        <taxon>Gunneridae</taxon>
        <taxon>Pentapetalae</taxon>
        <taxon>rosids</taxon>
        <taxon>fabids</taxon>
        <taxon>Fabales</taxon>
        <taxon>Fabaceae</taxon>
        <taxon>Papilionoideae</taxon>
        <taxon>50 kb inversion clade</taxon>
        <taxon>NPAAA clade</taxon>
        <taxon>indigoferoid/millettioid clade</taxon>
        <taxon>Phaseoleae</taxon>
        <taxon>Mucuna</taxon>
    </lineage>
</organism>
<sequence length="74" mass="8827">MTYLKSTVLNRSSYDKSGLGFEKEKEIKEKQNIHCSTYRKFGHKSYDYREHPKRLSKPLRTNPKGPKKIWVPNQ</sequence>
<proteinExistence type="predicted"/>
<protein>
    <submittedName>
        <fullName evidence="2">Uncharacterized protein</fullName>
    </submittedName>
</protein>
<feature type="non-terminal residue" evidence="2">
    <location>
        <position position="1"/>
    </location>
</feature>
<gene>
    <name evidence="2" type="ORF">CR513_01532</name>
</gene>
<feature type="region of interest" description="Disordered" evidence="1">
    <location>
        <begin position="49"/>
        <end position="74"/>
    </location>
</feature>
<dbReference type="Proteomes" id="UP000257109">
    <property type="component" value="Unassembled WGS sequence"/>
</dbReference>
<evidence type="ECO:0000256" key="1">
    <source>
        <dbReference type="SAM" id="MobiDB-lite"/>
    </source>
</evidence>
<evidence type="ECO:0000313" key="2">
    <source>
        <dbReference type="EMBL" id="RDY13537.1"/>
    </source>
</evidence>
<comment type="caution">
    <text evidence="2">The sequence shown here is derived from an EMBL/GenBank/DDBJ whole genome shotgun (WGS) entry which is preliminary data.</text>
</comment>
<dbReference type="EMBL" id="QJKJ01000257">
    <property type="protein sequence ID" value="RDY13537.1"/>
    <property type="molecule type" value="Genomic_DNA"/>
</dbReference>
<dbReference type="AlphaFoldDB" id="A0A371IER5"/>
<accession>A0A371IER5</accession>
<keyword evidence="3" id="KW-1185">Reference proteome</keyword>